<name>A0A1L8SX02_9ENTE</name>
<dbReference type="Proteomes" id="UP000183700">
    <property type="component" value="Unassembled WGS sequence"/>
</dbReference>
<protein>
    <submittedName>
        <fullName evidence="1">Uncharacterized protein</fullName>
    </submittedName>
</protein>
<evidence type="ECO:0000313" key="2">
    <source>
        <dbReference type="Proteomes" id="UP000183700"/>
    </source>
</evidence>
<evidence type="ECO:0000313" key="1">
    <source>
        <dbReference type="EMBL" id="OJG36597.1"/>
    </source>
</evidence>
<dbReference type="AlphaFoldDB" id="A0A1L8SX02"/>
<sequence>MKKMEMTYFEGQAAFFKDYQKVAKAEKIDQQQVIDAVMNDLNKPTPDDSLSYILPGSETKTGHSVRFPFRKELIATDNEATVSTQFFYEGSPYEYEVLEDEQL</sequence>
<keyword evidence="2" id="KW-1185">Reference proteome</keyword>
<organism evidence="1 2">
    <name type="scientific">Enterococcus devriesei</name>
    <dbReference type="NCBI Taxonomy" id="319970"/>
    <lineage>
        <taxon>Bacteria</taxon>
        <taxon>Bacillati</taxon>
        <taxon>Bacillota</taxon>
        <taxon>Bacilli</taxon>
        <taxon>Lactobacillales</taxon>
        <taxon>Enterococcaceae</taxon>
        <taxon>Enterococcus</taxon>
    </lineage>
</organism>
<proteinExistence type="predicted"/>
<dbReference type="Pfam" id="PF19385">
    <property type="entry name" value="DUF5960"/>
    <property type="match status" value="1"/>
</dbReference>
<comment type="caution">
    <text evidence="1">The sequence shown here is derived from an EMBL/GenBank/DDBJ whole genome shotgun (WGS) entry which is preliminary data.</text>
</comment>
<accession>A0A1L8SX02</accession>
<dbReference type="InterPro" id="IPR046004">
    <property type="entry name" value="DUF5960"/>
</dbReference>
<reference evidence="1 2" key="1">
    <citation type="submission" date="2014-12" db="EMBL/GenBank/DDBJ databases">
        <title>Draft genome sequences of 29 type strains of Enterococci.</title>
        <authorList>
            <person name="Zhong Z."/>
            <person name="Sun Z."/>
            <person name="Liu W."/>
            <person name="Zhang W."/>
            <person name="Zhang H."/>
        </authorList>
    </citation>
    <scope>NUCLEOTIDE SEQUENCE [LARGE SCALE GENOMIC DNA]</scope>
    <source>
        <strain evidence="1 2">DSM 22802</strain>
    </source>
</reference>
<dbReference type="EMBL" id="JXKM01000003">
    <property type="protein sequence ID" value="OJG36597.1"/>
    <property type="molecule type" value="Genomic_DNA"/>
</dbReference>
<gene>
    <name evidence="1" type="ORF">RV00_GL001956</name>
</gene>